<dbReference type="Proteomes" id="UP000805193">
    <property type="component" value="Unassembled WGS sequence"/>
</dbReference>
<evidence type="ECO:0000313" key="2">
    <source>
        <dbReference type="Proteomes" id="UP000805193"/>
    </source>
</evidence>
<dbReference type="EMBL" id="JABSTQ010010894">
    <property type="protein sequence ID" value="KAG0417031.1"/>
    <property type="molecule type" value="Genomic_DNA"/>
</dbReference>
<protein>
    <submittedName>
        <fullName evidence="1">Uncharacterized protein</fullName>
    </submittedName>
</protein>
<comment type="caution">
    <text evidence="1">The sequence shown here is derived from an EMBL/GenBank/DDBJ whole genome shotgun (WGS) entry which is preliminary data.</text>
</comment>
<evidence type="ECO:0000313" key="1">
    <source>
        <dbReference type="EMBL" id="KAG0417031.1"/>
    </source>
</evidence>
<sequence>MASNLGDSLLRFSVDLYKTLKCKGVGTGNVICSPFSIAAALYMTLAGARNNTAKQISGALCVEHGTVHASFSSFLSKLPEYAPDVVLHVANRLYSEQTYKALEEFTSVLQKSYGSTIKHVDFKRNADKARLQVNAWVERVTRSKIKDLLAEGVVNASTTLIVVNAIYFKGLWDEQFDPEATSQQAFHETANRSKQVDMMHQSTPFRFCHYPALKARALEIPYKGRKMSMVVMLPEKVDGLTAFEEGLTASKLAKILQRLSDHGEIDLSLPKFKLEQAVDLKRVLVAMGIEDLFMPSRCDLSGISGEKDLVVSDAVHKAFVEVNEEGTEAAAATAMIAPSCARSNIGFIVDHPFLFLIRSHNPDVILFVGSATVSTATLLVRAEGCASKAQHELPMLHRTVACDNKLPISEKTIKAVDQRLKAQINDEQPTRPTPQWPTPWTCLKGHTRREISPQNTICERLCSQVSGPVTASPISGEETAALVATRPPLPLITNRKLAYPPKFTQCREAWVENLDTVESEKLGLVPLHPKIFAGFPRIDTLHWNIHWQKNYQRVDDLKIVDALELPSDDPKFLQNLVDERVWGPSVLFVDNTDYVPKNIAVACDQIKHMNIMPVYGLNVHSMLKYDTLVLTLSAAEEIEAKLLYQLNRTDIREVTSQAGNKKYI</sequence>
<proteinExistence type="predicted"/>
<keyword evidence="2" id="KW-1185">Reference proteome</keyword>
<gene>
    <name evidence="1" type="ORF">HPB47_005940</name>
</gene>
<organism evidence="1 2">
    <name type="scientific">Ixodes persulcatus</name>
    <name type="common">Taiga tick</name>
    <dbReference type="NCBI Taxonomy" id="34615"/>
    <lineage>
        <taxon>Eukaryota</taxon>
        <taxon>Metazoa</taxon>
        <taxon>Ecdysozoa</taxon>
        <taxon>Arthropoda</taxon>
        <taxon>Chelicerata</taxon>
        <taxon>Arachnida</taxon>
        <taxon>Acari</taxon>
        <taxon>Parasitiformes</taxon>
        <taxon>Ixodida</taxon>
        <taxon>Ixodoidea</taxon>
        <taxon>Ixodidae</taxon>
        <taxon>Ixodinae</taxon>
        <taxon>Ixodes</taxon>
    </lineage>
</organism>
<accession>A0AC60PBM1</accession>
<reference evidence="1 2" key="1">
    <citation type="journal article" date="2020" name="Cell">
        <title>Large-Scale Comparative Analyses of Tick Genomes Elucidate Their Genetic Diversity and Vector Capacities.</title>
        <authorList>
            <consortium name="Tick Genome and Microbiome Consortium (TIGMIC)"/>
            <person name="Jia N."/>
            <person name="Wang J."/>
            <person name="Shi W."/>
            <person name="Du L."/>
            <person name="Sun Y."/>
            <person name="Zhan W."/>
            <person name="Jiang J.F."/>
            <person name="Wang Q."/>
            <person name="Zhang B."/>
            <person name="Ji P."/>
            <person name="Bell-Sakyi L."/>
            <person name="Cui X.M."/>
            <person name="Yuan T.T."/>
            <person name="Jiang B.G."/>
            <person name="Yang W.F."/>
            <person name="Lam T.T."/>
            <person name="Chang Q.C."/>
            <person name="Ding S.J."/>
            <person name="Wang X.J."/>
            <person name="Zhu J.G."/>
            <person name="Ruan X.D."/>
            <person name="Zhao L."/>
            <person name="Wei J.T."/>
            <person name="Ye R.Z."/>
            <person name="Que T.C."/>
            <person name="Du C.H."/>
            <person name="Zhou Y.H."/>
            <person name="Cheng J.X."/>
            <person name="Dai P.F."/>
            <person name="Guo W.B."/>
            <person name="Han X.H."/>
            <person name="Huang E.J."/>
            <person name="Li L.F."/>
            <person name="Wei W."/>
            <person name="Gao Y.C."/>
            <person name="Liu J.Z."/>
            <person name="Shao H.Z."/>
            <person name="Wang X."/>
            <person name="Wang C.C."/>
            <person name="Yang T.C."/>
            <person name="Huo Q.B."/>
            <person name="Li W."/>
            <person name="Chen H.Y."/>
            <person name="Chen S.E."/>
            <person name="Zhou L.G."/>
            <person name="Ni X.B."/>
            <person name="Tian J.H."/>
            <person name="Sheng Y."/>
            <person name="Liu T."/>
            <person name="Pan Y.S."/>
            <person name="Xia L.Y."/>
            <person name="Li J."/>
            <person name="Zhao F."/>
            <person name="Cao W.C."/>
        </authorList>
    </citation>
    <scope>NUCLEOTIDE SEQUENCE [LARGE SCALE GENOMIC DNA]</scope>
    <source>
        <strain evidence="1">Iper-2018</strain>
    </source>
</reference>
<name>A0AC60PBM1_IXOPE</name>